<evidence type="ECO:0000256" key="4">
    <source>
        <dbReference type="ARBA" id="ARBA00022701"/>
    </source>
</evidence>
<evidence type="ECO:0000313" key="9">
    <source>
        <dbReference type="EMBL" id="CAF0775645.1"/>
    </source>
</evidence>
<keyword evidence="2" id="KW-0963">Cytoplasm</keyword>
<protein>
    <recommendedName>
        <fullName evidence="7">Centriolar satellite-associated tubulin polyglutamylase complex regulator 1</fullName>
    </recommendedName>
</protein>
<dbReference type="OrthoDB" id="197906at2759"/>
<evidence type="ECO:0000256" key="1">
    <source>
        <dbReference type="ARBA" id="ARBA00004607"/>
    </source>
</evidence>
<sequence>MSYDQDDLVGQTQSADNYISRNFIMEYLNDSVEQLLEIKNIDPKIDVLEYFTEYFKTVLEGNHILYRDYTFVSSTPYNRACFVQKFFELFSQFLFREETVNCIEMHSLVMLICVNFPKHIIEKSFNIASNEENSKILFKNFVYLFQLQFYYDEFLNDSKEVFENLQNKSKSNDSKNFDKNLKSFTDSLNRLIDQSKYSCPSKNIINQVKAELDDDWDYYKFLNKLALNKSLTKNIGKLPCYQDLNEYQDNFLKNEKLSKEPKIEKLSVETKANNGNFKSANLLRQKSFLNIANSFNKTSSTRDVSSSTDSSSDTDT</sequence>
<dbReference type="Proteomes" id="UP000663879">
    <property type="component" value="Unassembled WGS sequence"/>
</dbReference>
<dbReference type="InterPro" id="IPR038968">
    <property type="entry name" value="CSTPP1"/>
</dbReference>
<keyword evidence="4" id="KW-0493">Microtubule</keyword>
<proteinExistence type="inferred from homology"/>
<comment type="caution">
    <text evidence="9">The sequence shown here is derived from an EMBL/GenBank/DDBJ whole genome shotgun (WGS) entry which is preliminary data.</text>
</comment>
<dbReference type="PANTHER" id="PTHR34252:SF1">
    <property type="entry name" value="CENTRIOLAR SATELLITE-ASSOCIATED TUBULIN POLYGLUTAMYLASE COMPLEX REGULATOR 1"/>
    <property type="match status" value="1"/>
</dbReference>
<comment type="subcellular location">
    <subcellularLocation>
        <location evidence="1">Cytoplasm</location>
        <location evidence="1">Cytoskeleton</location>
        <location evidence="1">Microtubule organizing center</location>
        <location evidence="1">Centrosome</location>
        <location evidence="1">Centriolar satellite</location>
    </subcellularLocation>
</comment>
<dbReference type="GO" id="GO:0005874">
    <property type="term" value="C:microtubule"/>
    <property type="evidence" value="ECO:0007669"/>
    <property type="project" value="UniProtKB-KW"/>
</dbReference>
<keyword evidence="5" id="KW-0206">Cytoskeleton</keyword>
<dbReference type="AlphaFoldDB" id="A0A813R1L8"/>
<evidence type="ECO:0000256" key="6">
    <source>
        <dbReference type="ARBA" id="ARBA00033750"/>
    </source>
</evidence>
<dbReference type="GO" id="GO:0034451">
    <property type="term" value="C:centriolar satellite"/>
    <property type="evidence" value="ECO:0007669"/>
    <property type="project" value="UniProtKB-SubCell"/>
</dbReference>
<gene>
    <name evidence="9" type="ORF">OXX778_LOCUS5189</name>
</gene>
<comment type="similarity">
    <text evidence="6">Belongs to the CSTPP1 family.</text>
</comment>
<accession>A0A813R1L8</accession>
<dbReference type="EMBL" id="CAJNOC010000551">
    <property type="protein sequence ID" value="CAF0775645.1"/>
    <property type="molecule type" value="Genomic_DNA"/>
</dbReference>
<evidence type="ECO:0000256" key="2">
    <source>
        <dbReference type="ARBA" id="ARBA00022490"/>
    </source>
</evidence>
<evidence type="ECO:0000313" key="10">
    <source>
        <dbReference type="Proteomes" id="UP000663879"/>
    </source>
</evidence>
<keyword evidence="3" id="KW-0597">Phosphoprotein</keyword>
<evidence type="ECO:0000256" key="8">
    <source>
        <dbReference type="ARBA" id="ARBA00045673"/>
    </source>
</evidence>
<organism evidence="9 10">
    <name type="scientific">Brachionus calyciflorus</name>
    <dbReference type="NCBI Taxonomy" id="104777"/>
    <lineage>
        <taxon>Eukaryota</taxon>
        <taxon>Metazoa</taxon>
        <taxon>Spiralia</taxon>
        <taxon>Gnathifera</taxon>
        <taxon>Rotifera</taxon>
        <taxon>Eurotatoria</taxon>
        <taxon>Monogononta</taxon>
        <taxon>Pseudotrocha</taxon>
        <taxon>Ploima</taxon>
        <taxon>Brachionidae</taxon>
        <taxon>Brachionus</taxon>
    </lineage>
</organism>
<reference evidence="9" key="1">
    <citation type="submission" date="2021-02" db="EMBL/GenBank/DDBJ databases">
        <authorList>
            <person name="Nowell W R."/>
        </authorList>
    </citation>
    <scope>NUCLEOTIDE SEQUENCE</scope>
    <source>
        <strain evidence="9">Ploen Becks lab</strain>
    </source>
</reference>
<evidence type="ECO:0000256" key="3">
    <source>
        <dbReference type="ARBA" id="ARBA00022553"/>
    </source>
</evidence>
<keyword evidence="10" id="KW-1185">Reference proteome</keyword>
<evidence type="ECO:0000256" key="7">
    <source>
        <dbReference type="ARBA" id="ARBA00033769"/>
    </source>
</evidence>
<comment type="function">
    <text evidence="8">Regulator of the tubulin polyglutamylase complex (TPGC) that controls cytoskeletal organization, nuclear shape, and cilium disassembly by balancing microtubule and actin assembly. Regulates the assembly and stability of the TPGC and thereby modulates polyglutamylation of the microtubule, which antagonizes MAP4 binding.</text>
</comment>
<name>A0A813R1L8_9BILA</name>
<evidence type="ECO:0000256" key="5">
    <source>
        <dbReference type="ARBA" id="ARBA00023212"/>
    </source>
</evidence>
<dbReference type="PANTHER" id="PTHR34252">
    <property type="entry name" value="UPF0705 PROTEIN C11ORF49"/>
    <property type="match status" value="1"/>
</dbReference>